<feature type="compositionally biased region" description="Basic residues" evidence="1">
    <location>
        <begin position="14"/>
        <end position="28"/>
    </location>
</feature>
<gene>
    <name evidence="2" type="ORF">WG66_2684</name>
</gene>
<organism evidence="2 3">
    <name type="scientific">Moniliophthora roreri</name>
    <name type="common">Frosty pod rot fungus</name>
    <name type="synonym">Monilia roreri</name>
    <dbReference type="NCBI Taxonomy" id="221103"/>
    <lineage>
        <taxon>Eukaryota</taxon>
        <taxon>Fungi</taxon>
        <taxon>Dikarya</taxon>
        <taxon>Basidiomycota</taxon>
        <taxon>Agaricomycotina</taxon>
        <taxon>Agaricomycetes</taxon>
        <taxon>Agaricomycetidae</taxon>
        <taxon>Agaricales</taxon>
        <taxon>Marasmiineae</taxon>
        <taxon>Marasmiaceae</taxon>
        <taxon>Moniliophthora</taxon>
    </lineage>
</organism>
<feature type="region of interest" description="Disordered" evidence="1">
    <location>
        <begin position="1"/>
        <end position="32"/>
    </location>
</feature>
<sequence length="132" mass="15042">MALKHKTSLQLRRSSARKSSSRRRHHPYPRPVYPDYDEEIYMPRLDDDSLLVMIRDAERRKQGPVPLVQAPAIGANNAKEENNAEEGIEERHNGLVVDGVSLLDFLVALYFFMRQILLVGFLIRGGRVGDGE</sequence>
<evidence type="ECO:0000313" key="2">
    <source>
        <dbReference type="EMBL" id="KTB44732.1"/>
    </source>
</evidence>
<accession>A0A0W0G886</accession>
<name>A0A0W0G886_MONRR</name>
<reference evidence="2 3" key="1">
    <citation type="submission" date="2015-12" db="EMBL/GenBank/DDBJ databases">
        <title>Draft genome sequence of Moniliophthora roreri, the causal agent of frosty pod rot of cacao.</title>
        <authorList>
            <person name="Aime M.C."/>
            <person name="Diaz-Valderrama J.R."/>
            <person name="Kijpornyongpan T."/>
            <person name="Phillips-Mora W."/>
        </authorList>
    </citation>
    <scope>NUCLEOTIDE SEQUENCE [LARGE SCALE GENOMIC DNA]</scope>
    <source>
        <strain evidence="2 3">MCA 2952</strain>
    </source>
</reference>
<proteinExistence type="predicted"/>
<evidence type="ECO:0000313" key="3">
    <source>
        <dbReference type="Proteomes" id="UP000054988"/>
    </source>
</evidence>
<comment type="caution">
    <text evidence="2">The sequence shown here is derived from an EMBL/GenBank/DDBJ whole genome shotgun (WGS) entry which is preliminary data.</text>
</comment>
<dbReference type="AlphaFoldDB" id="A0A0W0G886"/>
<evidence type="ECO:0000256" key="1">
    <source>
        <dbReference type="SAM" id="MobiDB-lite"/>
    </source>
</evidence>
<protein>
    <submittedName>
        <fullName evidence="2">Uncharacterized protein</fullName>
    </submittedName>
</protein>
<dbReference type="EMBL" id="LATX01000865">
    <property type="protein sequence ID" value="KTB44732.1"/>
    <property type="molecule type" value="Genomic_DNA"/>
</dbReference>
<dbReference type="Proteomes" id="UP000054988">
    <property type="component" value="Unassembled WGS sequence"/>
</dbReference>